<dbReference type="STRING" id="308853.SAMN05421752_10178"/>
<protein>
    <submittedName>
        <fullName evidence="2">Uncharacterized protein</fullName>
    </submittedName>
</protein>
<evidence type="ECO:0000256" key="1">
    <source>
        <dbReference type="SAM" id="Phobius"/>
    </source>
</evidence>
<dbReference type="EMBL" id="FTNR01000001">
    <property type="protein sequence ID" value="SIR57800.1"/>
    <property type="molecule type" value="Genomic_DNA"/>
</dbReference>
<name>A0A1N7C2J7_9EURY</name>
<keyword evidence="1" id="KW-1133">Transmembrane helix</keyword>
<feature type="transmembrane region" description="Helical" evidence="1">
    <location>
        <begin position="96"/>
        <end position="116"/>
    </location>
</feature>
<dbReference type="AlphaFoldDB" id="A0A1N7C2J7"/>
<dbReference type="Proteomes" id="UP000185936">
    <property type="component" value="Unassembled WGS sequence"/>
</dbReference>
<organism evidence="2 3">
    <name type="scientific">Natronorubrum thiooxidans</name>
    <dbReference type="NCBI Taxonomy" id="308853"/>
    <lineage>
        <taxon>Archaea</taxon>
        <taxon>Methanobacteriati</taxon>
        <taxon>Methanobacteriota</taxon>
        <taxon>Stenosarchaea group</taxon>
        <taxon>Halobacteria</taxon>
        <taxon>Halobacteriales</taxon>
        <taxon>Natrialbaceae</taxon>
        <taxon>Natronorubrum</taxon>
    </lineage>
</organism>
<proteinExistence type="predicted"/>
<accession>A0A1N7C2J7</accession>
<keyword evidence="1" id="KW-0472">Membrane</keyword>
<feature type="transmembrane region" description="Helical" evidence="1">
    <location>
        <begin position="61"/>
        <end position="81"/>
    </location>
</feature>
<evidence type="ECO:0000313" key="2">
    <source>
        <dbReference type="EMBL" id="SIR57800.1"/>
    </source>
</evidence>
<dbReference type="OrthoDB" id="206114at2157"/>
<keyword evidence="1" id="KW-0812">Transmembrane</keyword>
<evidence type="ECO:0000313" key="3">
    <source>
        <dbReference type="Proteomes" id="UP000185936"/>
    </source>
</evidence>
<feature type="transmembrane region" description="Helical" evidence="1">
    <location>
        <begin position="34"/>
        <end position="52"/>
    </location>
</feature>
<gene>
    <name evidence="2" type="ORF">SAMN05421752_10178</name>
</gene>
<dbReference type="RefSeq" id="WP_076607209.1">
    <property type="nucleotide sequence ID" value="NZ_FTNR01000001.1"/>
</dbReference>
<feature type="transmembrane region" description="Helical" evidence="1">
    <location>
        <begin position="7"/>
        <end position="28"/>
    </location>
</feature>
<sequence>MESSETTSTLGIALGAVLIGVGIAAYVLSDFASITALIPAVFGVIIAILGVVGRQTERRRVAVIGIGVLALLGVVGSARGISDVIALLTGGTVDSTIAAVAQGSMILVGLILLFTVGRELGRN</sequence>
<reference evidence="3" key="1">
    <citation type="submission" date="2017-01" db="EMBL/GenBank/DDBJ databases">
        <authorList>
            <person name="Varghese N."/>
            <person name="Submissions S."/>
        </authorList>
    </citation>
    <scope>NUCLEOTIDE SEQUENCE [LARGE SCALE GENOMIC DNA]</scope>
    <source>
        <strain evidence="3">type strain: HArc-</strain>
    </source>
</reference>
<keyword evidence="3" id="KW-1185">Reference proteome</keyword>